<dbReference type="InParanoid" id="B8C1E4"/>
<evidence type="ECO:0000256" key="1">
    <source>
        <dbReference type="SAM" id="MobiDB-lite"/>
    </source>
</evidence>
<dbReference type="GeneID" id="7447482"/>
<proteinExistence type="predicted"/>
<dbReference type="OMA" id="CIEVRKM"/>
<protein>
    <submittedName>
        <fullName evidence="2">Uncharacterized protein</fullName>
    </submittedName>
</protein>
<reference evidence="2 3" key="2">
    <citation type="journal article" date="2008" name="Nature">
        <title>The Phaeodactylum genome reveals the evolutionary history of diatom genomes.</title>
        <authorList>
            <person name="Bowler C."/>
            <person name="Allen A.E."/>
            <person name="Badger J.H."/>
            <person name="Grimwood J."/>
            <person name="Jabbari K."/>
            <person name="Kuo A."/>
            <person name="Maheswari U."/>
            <person name="Martens C."/>
            <person name="Maumus F."/>
            <person name="Otillar R.P."/>
            <person name="Rayko E."/>
            <person name="Salamov A."/>
            <person name="Vandepoele K."/>
            <person name="Beszteri B."/>
            <person name="Gruber A."/>
            <person name="Heijde M."/>
            <person name="Katinka M."/>
            <person name="Mock T."/>
            <person name="Valentin K."/>
            <person name="Verret F."/>
            <person name="Berges J.A."/>
            <person name="Brownlee C."/>
            <person name="Cadoret J.P."/>
            <person name="Chiovitti A."/>
            <person name="Choi C.J."/>
            <person name="Coesel S."/>
            <person name="De Martino A."/>
            <person name="Detter J.C."/>
            <person name="Durkin C."/>
            <person name="Falciatore A."/>
            <person name="Fournet J."/>
            <person name="Haruta M."/>
            <person name="Huysman M.J."/>
            <person name="Jenkins B.D."/>
            <person name="Jiroutova K."/>
            <person name="Jorgensen R.E."/>
            <person name="Joubert Y."/>
            <person name="Kaplan A."/>
            <person name="Kroger N."/>
            <person name="Kroth P.G."/>
            <person name="La Roche J."/>
            <person name="Lindquist E."/>
            <person name="Lommer M."/>
            <person name="Martin-Jezequel V."/>
            <person name="Lopez P.J."/>
            <person name="Lucas S."/>
            <person name="Mangogna M."/>
            <person name="McGinnis K."/>
            <person name="Medlin L.K."/>
            <person name="Montsant A."/>
            <person name="Oudot-Le Secq M.P."/>
            <person name="Napoli C."/>
            <person name="Obornik M."/>
            <person name="Parker M.S."/>
            <person name="Petit J.L."/>
            <person name="Porcel B.M."/>
            <person name="Poulsen N."/>
            <person name="Robison M."/>
            <person name="Rychlewski L."/>
            <person name="Rynearson T.A."/>
            <person name="Schmutz J."/>
            <person name="Shapiro H."/>
            <person name="Siaut M."/>
            <person name="Stanley M."/>
            <person name="Sussman M.R."/>
            <person name="Taylor A.R."/>
            <person name="Vardi A."/>
            <person name="von Dassow P."/>
            <person name="Vyverman W."/>
            <person name="Willis A."/>
            <person name="Wyrwicz L.S."/>
            <person name="Rokhsar D.S."/>
            <person name="Weissenbach J."/>
            <person name="Armbrust E.V."/>
            <person name="Green B.R."/>
            <person name="Van de Peer Y."/>
            <person name="Grigoriev I.V."/>
        </authorList>
    </citation>
    <scope>NUCLEOTIDE SEQUENCE [LARGE SCALE GENOMIC DNA]</scope>
    <source>
        <strain evidence="2 3">CCMP1335</strain>
    </source>
</reference>
<feature type="region of interest" description="Disordered" evidence="1">
    <location>
        <begin position="289"/>
        <end position="314"/>
    </location>
</feature>
<sequence>MIGRSTATANLSHYNESGHRERWPVLVYRLQSHRGWEVYCDPDMEQAASSSAPNTSKKCSGAKQHQPQQQRPPAATVEELTAAPRVGCIEVRKMRLRIRLFEQHTPWNNNANNHQQQQAQCGVKRGYSQGGTRALTHGQEEAAALEVATASTENNSNEEEDSDIPGRDNWNNNALLVRRLNTLLISTRRGMGAIVLQFKNNQECIEFCDRLVYLNREYFGKSLPGEEGVGNEHMGIGTKRGMDDGFVNGMDQRDYYCNEIREFKKRQYAVMGDQDTMIGRSSFAGVHGGGARAHEHDVNNGEEEGVSTAQEAKQQRRKDEILSYIVRLAHDEEFRGFVDEVERGLEMAPDTAGVHAALGC</sequence>
<dbReference type="RefSeq" id="XP_002289226.1">
    <property type="nucleotide sequence ID" value="XM_002289190.1"/>
</dbReference>
<dbReference type="eggNOG" id="ENOG502RWIC">
    <property type="taxonomic scope" value="Eukaryota"/>
</dbReference>
<dbReference type="EMBL" id="CM000641">
    <property type="protein sequence ID" value="EED92763.1"/>
    <property type="molecule type" value="Genomic_DNA"/>
</dbReference>
<keyword evidence="3" id="KW-1185">Reference proteome</keyword>
<feature type="compositionally biased region" description="Polar residues" evidence="1">
    <location>
        <begin position="47"/>
        <end position="58"/>
    </location>
</feature>
<reference evidence="2 3" key="1">
    <citation type="journal article" date="2004" name="Science">
        <title>The genome of the diatom Thalassiosira pseudonana: ecology, evolution, and metabolism.</title>
        <authorList>
            <person name="Armbrust E.V."/>
            <person name="Berges J.A."/>
            <person name="Bowler C."/>
            <person name="Green B.R."/>
            <person name="Martinez D."/>
            <person name="Putnam N.H."/>
            <person name="Zhou S."/>
            <person name="Allen A.E."/>
            <person name="Apt K.E."/>
            <person name="Bechner M."/>
            <person name="Brzezinski M.A."/>
            <person name="Chaal B.K."/>
            <person name="Chiovitti A."/>
            <person name="Davis A.K."/>
            <person name="Demarest M.S."/>
            <person name="Detter J.C."/>
            <person name="Glavina T."/>
            <person name="Goodstein D."/>
            <person name="Hadi M.Z."/>
            <person name="Hellsten U."/>
            <person name="Hildebrand M."/>
            <person name="Jenkins B.D."/>
            <person name="Jurka J."/>
            <person name="Kapitonov V.V."/>
            <person name="Kroger N."/>
            <person name="Lau W.W."/>
            <person name="Lane T.W."/>
            <person name="Larimer F.W."/>
            <person name="Lippmeier J.C."/>
            <person name="Lucas S."/>
            <person name="Medina M."/>
            <person name="Montsant A."/>
            <person name="Obornik M."/>
            <person name="Parker M.S."/>
            <person name="Palenik B."/>
            <person name="Pazour G.J."/>
            <person name="Richardson P.M."/>
            <person name="Rynearson T.A."/>
            <person name="Saito M.A."/>
            <person name="Schwartz D.C."/>
            <person name="Thamatrakoln K."/>
            <person name="Valentin K."/>
            <person name="Vardi A."/>
            <person name="Wilkerson F.P."/>
            <person name="Rokhsar D.S."/>
        </authorList>
    </citation>
    <scope>NUCLEOTIDE SEQUENCE [LARGE SCALE GENOMIC DNA]</scope>
    <source>
        <strain evidence="2 3">CCMP1335</strain>
    </source>
</reference>
<dbReference type="HOGENOM" id="CLU_770508_0_0_1"/>
<dbReference type="KEGG" id="tps:THAPSDRAFT_4271"/>
<dbReference type="AlphaFoldDB" id="B8C1E4"/>
<dbReference type="PaxDb" id="35128-Thaps4271"/>
<name>B8C1E4_THAPS</name>
<feature type="region of interest" description="Disordered" evidence="1">
    <location>
        <begin position="46"/>
        <end position="79"/>
    </location>
</feature>
<gene>
    <name evidence="2" type="ORF">THAPSDRAFT_4271</name>
</gene>
<accession>B8C1E4</accession>
<evidence type="ECO:0000313" key="2">
    <source>
        <dbReference type="EMBL" id="EED92763.1"/>
    </source>
</evidence>
<dbReference type="Proteomes" id="UP000001449">
    <property type="component" value="Chromosome 4"/>
</dbReference>
<feature type="region of interest" description="Disordered" evidence="1">
    <location>
        <begin position="147"/>
        <end position="168"/>
    </location>
</feature>
<feature type="compositionally biased region" description="Low complexity" evidence="1">
    <location>
        <begin position="64"/>
        <end position="73"/>
    </location>
</feature>
<organism evidence="2 3">
    <name type="scientific">Thalassiosira pseudonana</name>
    <name type="common">Marine diatom</name>
    <name type="synonym">Cyclotella nana</name>
    <dbReference type="NCBI Taxonomy" id="35128"/>
    <lineage>
        <taxon>Eukaryota</taxon>
        <taxon>Sar</taxon>
        <taxon>Stramenopiles</taxon>
        <taxon>Ochrophyta</taxon>
        <taxon>Bacillariophyta</taxon>
        <taxon>Coscinodiscophyceae</taxon>
        <taxon>Thalassiosirophycidae</taxon>
        <taxon>Thalassiosirales</taxon>
        <taxon>Thalassiosiraceae</taxon>
        <taxon>Thalassiosira</taxon>
    </lineage>
</organism>
<evidence type="ECO:0000313" key="3">
    <source>
        <dbReference type="Proteomes" id="UP000001449"/>
    </source>
</evidence>